<dbReference type="EMBL" id="AVNI01000002">
    <property type="protein sequence ID" value="EQD88542.1"/>
    <property type="molecule type" value="Genomic_DNA"/>
</dbReference>
<name>T2S7E7_HELPX</name>
<comment type="caution">
    <text evidence="1">The sequence shown here is derived from an EMBL/GenBank/DDBJ whole genome shotgun (WGS) entry which is preliminary data.</text>
</comment>
<dbReference type="PATRIC" id="fig|1352357.3.peg.832"/>
<evidence type="ECO:0000313" key="1">
    <source>
        <dbReference type="EMBL" id="EQD88542.1"/>
    </source>
</evidence>
<protein>
    <submittedName>
        <fullName evidence="1">Uncharacterized protein</fullName>
    </submittedName>
</protein>
<gene>
    <name evidence="1" type="ORF">HPSA50_0861</name>
</gene>
<organism evidence="1 2">
    <name type="scientific">Helicobacter pylori SouthAfrica50</name>
    <dbReference type="NCBI Taxonomy" id="1352357"/>
    <lineage>
        <taxon>Bacteria</taxon>
        <taxon>Pseudomonadati</taxon>
        <taxon>Campylobacterota</taxon>
        <taxon>Epsilonproteobacteria</taxon>
        <taxon>Campylobacterales</taxon>
        <taxon>Helicobacteraceae</taxon>
        <taxon>Helicobacter</taxon>
    </lineage>
</organism>
<dbReference type="AlphaFoldDB" id="T2S7E7"/>
<reference evidence="1 2" key="1">
    <citation type="journal article" date="2013" name="Genome Announc.">
        <title>Genome Sequences of Three hpAfrica2 Strains of Helicobacter pylori.</title>
        <authorList>
            <person name="Duncan S.S."/>
            <person name="Bertoli M.T."/>
            <person name="Kersulyte D."/>
            <person name="Valk P.L."/>
            <person name="Tamma S."/>
            <person name="Segal I."/>
            <person name="McClain M.S."/>
            <person name="Cover T.L."/>
            <person name="Berg D.E."/>
        </authorList>
    </citation>
    <scope>NUCLEOTIDE SEQUENCE [LARGE SCALE GENOMIC DNA]</scope>
    <source>
        <strain evidence="1 2">SouthAfrica50</strain>
    </source>
</reference>
<accession>T2S7E7</accession>
<sequence>MFALVGFVKGQSLRGWFINKCISMACATIIPIVSPNLTL</sequence>
<proteinExistence type="predicted"/>
<dbReference type="Proteomes" id="UP000015816">
    <property type="component" value="Unassembled WGS sequence"/>
</dbReference>
<evidence type="ECO:0000313" key="2">
    <source>
        <dbReference type="Proteomes" id="UP000015816"/>
    </source>
</evidence>